<evidence type="ECO:0000313" key="1">
    <source>
        <dbReference type="EMBL" id="KAL3787471.1"/>
    </source>
</evidence>
<evidence type="ECO:0000313" key="2">
    <source>
        <dbReference type="Proteomes" id="UP001530400"/>
    </source>
</evidence>
<dbReference type="InterPro" id="IPR011049">
    <property type="entry name" value="Serralysin-like_metalloprot_C"/>
</dbReference>
<sequence length="1100" mass="123166">NYVPVNSFDSGSDTIHGNGERDIIFGSGGALDELHGYNSSDIIVGDFAVILIDETVDYLYGVLSIDSHNCTEGGGKNIITGGNDHDVIVGGGHSTDVIDGGSGSDIASGDCVWILFDNSDFHLRNITSTSINVGGMDEMRMGEGDDVAIGGQNIDTMYAGDGFDILAGDNSEIVFYNTHLNTAGTPSDNTFSRTFSFWNIPKSVRSNCDKGYDIIYGGMGEGNYIIAKELDGSVPKVPEIDFIYPDHGLVVLEEDPLYQFQIADACTRFFVPDFSNSVQLCTDNGEVTLNDHEDVYQHHSKQECCEVHFWWRITQCMSNDHLMYYSDSVKCDIKVEFEDWESKFTPGGWRASGLYDNLEECCGAHFWWDIDNCMAISPNDARFSFEFKLSDLKAPVSCQEADEIASGWEYVIDNEIPELAYSNVTTIGCASIWRNPDTGMTECGGCLAGLGYVGTTNAIFTEGTSQPDSPWNEDNPDGIYHHAHKVLTHVTMEIRVFSYECKDAVCFQNLLVRVIDTVQSFVTSGRFTLAVYEWSRYRGPPIEQLWLAEVDRSSWGQTSSLNPFVVSAGSRVGLEVTSTGRCEVQNVNWSSHLSADSIVSNLDNTIKTALYSLTGDTRVVTAGIVVEQSLVIKITKICDQPLESIQEPLACTDNPATFDFKVIIYLPYYAATDQFSIVMEDTLNGITSFQDGAYPISSCSLSDADVHSFALYYPDWFNYRSCTNDGRQPQYMRDKPDGYLFVDVEDCCKAHFPWDETCGKKNPNGLWFYPDYGKASCYEKPLSEFDKYDTEKYVTKNSCCMTKFSGNILACCENGGGECTATGTPLYLPNWSDQKCEERDSTLVSGWEIDWVSYSIEECCEEYFKHNKKCARSESDYGFYPSYESMKCNKKLLSEFEVWENEVYNSLHDCCSDKFPNSISSCCQTTGAGGCTLSGTVKWLPDWADFHCYEKDSNLIEKWEWRWTYDTLESCCSRYFSSSIGCNRRHLMSLKYYALNDHCGSKPISKFVASEEQFDSIDECCRAKFPQSVSDCCEAGSCTLSGNLKFIPNWQDQICYSKDENLLANWEQAFAKDNLRGCCEHNMYYNVDACCDFSDGSCVD</sequence>
<organism evidence="1 2">
    <name type="scientific">Cyclotella atomus</name>
    <dbReference type="NCBI Taxonomy" id="382360"/>
    <lineage>
        <taxon>Eukaryota</taxon>
        <taxon>Sar</taxon>
        <taxon>Stramenopiles</taxon>
        <taxon>Ochrophyta</taxon>
        <taxon>Bacillariophyta</taxon>
        <taxon>Coscinodiscophyceae</taxon>
        <taxon>Thalassiosirophycidae</taxon>
        <taxon>Stephanodiscales</taxon>
        <taxon>Stephanodiscaceae</taxon>
        <taxon>Cyclotella</taxon>
    </lineage>
</organism>
<feature type="non-terminal residue" evidence="1">
    <location>
        <position position="1"/>
    </location>
</feature>
<keyword evidence="2" id="KW-1185">Reference proteome</keyword>
<name>A0ABD3PJI7_9STRA</name>
<comment type="caution">
    <text evidence="1">The sequence shown here is derived from an EMBL/GenBank/DDBJ whole genome shotgun (WGS) entry which is preliminary data.</text>
</comment>
<protein>
    <submittedName>
        <fullName evidence="1">Uncharacterized protein</fullName>
    </submittedName>
</protein>
<proteinExistence type="predicted"/>
<gene>
    <name evidence="1" type="ORF">ACHAWO_007337</name>
</gene>
<dbReference type="Proteomes" id="UP001530400">
    <property type="component" value="Unassembled WGS sequence"/>
</dbReference>
<accession>A0ABD3PJI7</accession>
<dbReference type="SUPFAM" id="SSF51120">
    <property type="entry name" value="beta-Roll"/>
    <property type="match status" value="1"/>
</dbReference>
<reference evidence="1 2" key="1">
    <citation type="submission" date="2024-10" db="EMBL/GenBank/DDBJ databases">
        <title>Updated reference genomes for cyclostephanoid diatoms.</title>
        <authorList>
            <person name="Roberts W.R."/>
            <person name="Alverson A.J."/>
        </authorList>
    </citation>
    <scope>NUCLEOTIDE SEQUENCE [LARGE SCALE GENOMIC DNA]</scope>
    <source>
        <strain evidence="1 2">AJA010-31</strain>
    </source>
</reference>
<dbReference type="EMBL" id="JALLPJ020000610">
    <property type="protein sequence ID" value="KAL3787471.1"/>
    <property type="molecule type" value="Genomic_DNA"/>
</dbReference>
<dbReference type="AlphaFoldDB" id="A0ABD3PJI7"/>